<reference evidence="1 2" key="1">
    <citation type="submission" date="2021-01" db="EMBL/GenBank/DDBJ databases">
        <title>WGS of actinomycetes isolated from Thailand.</title>
        <authorList>
            <person name="Thawai C."/>
        </authorList>
    </citation>
    <scope>NUCLEOTIDE SEQUENCE [LARGE SCALE GENOMIC DNA]</scope>
    <source>
        <strain evidence="1 2">CA3R110</strain>
    </source>
</reference>
<organism evidence="1 2">
    <name type="scientific">Streptomyces endocoffeicus</name>
    <dbReference type="NCBI Taxonomy" id="2898945"/>
    <lineage>
        <taxon>Bacteria</taxon>
        <taxon>Bacillati</taxon>
        <taxon>Actinomycetota</taxon>
        <taxon>Actinomycetes</taxon>
        <taxon>Kitasatosporales</taxon>
        <taxon>Streptomycetaceae</taxon>
        <taxon>Streptomyces</taxon>
    </lineage>
</organism>
<proteinExistence type="predicted"/>
<comment type="caution">
    <text evidence="1">The sequence shown here is derived from an EMBL/GenBank/DDBJ whole genome shotgun (WGS) entry which is preliminary data.</text>
</comment>
<evidence type="ECO:0000313" key="1">
    <source>
        <dbReference type="EMBL" id="MBL1120278.1"/>
    </source>
</evidence>
<dbReference type="EMBL" id="JAERRG010000047">
    <property type="protein sequence ID" value="MBL1120278.1"/>
    <property type="molecule type" value="Genomic_DNA"/>
</dbReference>
<name>A0ABS1Q6I3_9ACTN</name>
<keyword evidence="2" id="KW-1185">Reference proteome</keyword>
<sequence length="100" mass="10890">MWQLRDGAHAALADEGGAILDEHSGRWMYLTATATAAVMLLRTCSGEEQAAAGYAQRYGIPAAQAAADVRTVAETLIAEGLATYGVAPSRRRWRLWRWGR</sequence>
<dbReference type="InterPro" id="IPR008792">
    <property type="entry name" value="PQQD"/>
</dbReference>
<protein>
    <submittedName>
        <fullName evidence="1">PqqD family protein</fullName>
    </submittedName>
</protein>
<dbReference type="RefSeq" id="WP_201858042.1">
    <property type="nucleotide sequence ID" value="NZ_JAERRG010000047.1"/>
</dbReference>
<dbReference type="Proteomes" id="UP000621510">
    <property type="component" value="Unassembled WGS sequence"/>
</dbReference>
<evidence type="ECO:0000313" key="2">
    <source>
        <dbReference type="Proteomes" id="UP000621510"/>
    </source>
</evidence>
<dbReference type="Pfam" id="PF05402">
    <property type="entry name" value="PqqD"/>
    <property type="match status" value="1"/>
</dbReference>
<gene>
    <name evidence="1" type="ORF">JK364_49510</name>
</gene>
<accession>A0ABS1Q6I3</accession>